<organism evidence="3 4">
    <name type="scientific">Saccharomonospora viridis</name>
    <dbReference type="NCBI Taxonomy" id="1852"/>
    <lineage>
        <taxon>Bacteria</taxon>
        <taxon>Bacillati</taxon>
        <taxon>Actinomycetota</taxon>
        <taxon>Actinomycetes</taxon>
        <taxon>Pseudonocardiales</taxon>
        <taxon>Pseudonocardiaceae</taxon>
        <taxon>Saccharomonospora</taxon>
    </lineage>
</organism>
<dbReference type="RefSeq" id="WP_037312104.1">
    <property type="nucleotide sequence ID" value="NZ_CALJZO010000119.1"/>
</dbReference>
<protein>
    <submittedName>
        <fullName evidence="3">Alpha/beta hydrolase</fullName>
    </submittedName>
</protein>
<reference evidence="3 4" key="1">
    <citation type="submission" date="2014-10" db="EMBL/GenBank/DDBJ databases">
        <title>Genome sequence of Micropolyspora internatus JCM3315.</title>
        <authorList>
            <person name="Shin S.-K."/>
            <person name="Yi H."/>
        </authorList>
    </citation>
    <scope>NUCLEOTIDE SEQUENCE [LARGE SCALE GENOMIC DNA]</scope>
    <source>
        <strain evidence="3 4">JCM 3315</strain>
    </source>
</reference>
<keyword evidence="1 3" id="KW-0378">Hydrolase</keyword>
<dbReference type="Gene3D" id="3.40.50.1820">
    <property type="entry name" value="alpha/beta hydrolase"/>
    <property type="match status" value="1"/>
</dbReference>
<dbReference type="InterPro" id="IPR000073">
    <property type="entry name" value="AB_hydrolase_1"/>
</dbReference>
<dbReference type="PANTHER" id="PTHR43329">
    <property type="entry name" value="EPOXIDE HYDROLASE"/>
    <property type="match status" value="1"/>
</dbReference>
<dbReference type="OrthoDB" id="9785847at2"/>
<dbReference type="PRINTS" id="PR00412">
    <property type="entry name" value="EPOXHYDRLASE"/>
</dbReference>
<name>A0A837D9L9_9PSEU</name>
<sequence>MLQRTVTANGQRFHYAEQGEGPLVLLLHGFPESWHSWSHQIPMIAEAGYRAVAPDLRGYGRSSKPRRVDDYRITELVADCVGLVEALGETEAVVVGHDWGSMLAWTAAWTRPDVFRGVVGLSVAFGGRGLLPVAGVSSLGELRPSEVHRVIAGPDKAFYQEIWIDGEGLAAEAEEDMYTFFRDQFYSFSGDVYPADYQPPNVLTISPEEVLEFTRASGAVVDRGSRFRSGLVSPETLPEWLARDLDFYVAEYERTGLHHALNWYRCMDLDWELLAPYEGRPIEVPAMFIGSDLDVATLWGAEAIANFPTTVPRLTETVILERCGHWITREAPVATGEAIVRFLRTLSSAK</sequence>
<gene>
    <name evidence="3" type="ORF">MINT15_32960</name>
</gene>
<evidence type="ECO:0000313" key="3">
    <source>
        <dbReference type="EMBL" id="KHF43094.1"/>
    </source>
</evidence>
<feature type="domain" description="AB hydrolase-1" evidence="2">
    <location>
        <begin position="22"/>
        <end position="123"/>
    </location>
</feature>
<dbReference type="AlphaFoldDB" id="A0A837D9L9"/>
<dbReference type="Pfam" id="PF00561">
    <property type="entry name" value="Abhydrolase_1"/>
    <property type="match status" value="1"/>
</dbReference>
<dbReference type="InterPro" id="IPR029058">
    <property type="entry name" value="AB_hydrolase_fold"/>
</dbReference>
<dbReference type="Proteomes" id="UP000030848">
    <property type="component" value="Unassembled WGS sequence"/>
</dbReference>
<dbReference type="EMBL" id="JRZE01000006">
    <property type="protein sequence ID" value="KHF43094.1"/>
    <property type="molecule type" value="Genomic_DNA"/>
</dbReference>
<dbReference type="GO" id="GO:0016787">
    <property type="term" value="F:hydrolase activity"/>
    <property type="evidence" value="ECO:0007669"/>
    <property type="project" value="UniProtKB-KW"/>
</dbReference>
<comment type="caution">
    <text evidence="3">The sequence shown here is derived from an EMBL/GenBank/DDBJ whole genome shotgun (WGS) entry which is preliminary data.</text>
</comment>
<evidence type="ECO:0000259" key="2">
    <source>
        <dbReference type="Pfam" id="PF00561"/>
    </source>
</evidence>
<dbReference type="InterPro" id="IPR000639">
    <property type="entry name" value="Epox_hydrolase-like"/>
</dbReference>
<dbReference type="SUPFAM" id="SSF53474">
    <property type="entry name" value="alpha/beta-Hydrolases"/>
    <property type="match status" value="1"/>
</dbReference>
<evidence type="ECO:0000256" key="1">
    <source>
        <dbReference type="ARBA" id="ARBA00022801"/>
    </source>
</evidence>
<accession>A0A837D9L9</accession>
<proteinExistence type="predicted"/>
<evidence type="ECO:0000313" key="4">
    <source>
        <dbReference type="Proteomes" id="UP000030848"/>
    </source>
</evidence>